<dbReference type="AlphaFoldDB" id="A0AA86SV13"/>
<proteinExistence type="predicted"/>
<dbReference type="EMBL" id="OY731402">
    <property type="protein sequence ID" value="CAJ1955366.1"/>
    <property type="molecule type" value="Genomic_DNA"/>
</dbReference>
<evidence type="ECO:0000313" key="1">
    <source>
        <dbReference type="EMBL" id="CAJ1955366.1"/>
    </source>
</evidence>
<dbReference type="Gramene" id="rna-AYBTSS11_LOCUS16087">
    <property type="protein sequence ID" value="CAJ1955366.1"/>
    <property type="gene ID" value="gene-AYBTSS11_LOCUS16087"/>
</dbReference>
<evidence type="ECO:0000313" key="2">
    <source>
        <dbReference type="Proteomes" id="UP001189624"/>
    </source>
</evidence>
<protein>
    <submittedName>
        <fullName evidence="1">Uncharacterized protein</fullName>
    </submittedName>
</protein>
<name>A0AA86SV13_9FABA</name>
<accession>A0AA86SV13</accession>
<dbReference type="Proteomes" id="UP001189624">
    <property type="component" value="Chromosome 5"/>
</dbReference>
<keyword evidence="2" id="KW-1185">Reference proteome</keyword>
<reference evidence="1" key="1">
    <citation type="submission" date="2023-10" db="EMBL/GenBank/DDBJ databases">
        <authorList>
            <person name="Domelevo Entfellner J.-B."/>
        </authorList>
    </citation>
    <scope>NUCLEOTIDE SEQUENCE</scope>
</reference>
<sequence>MGASRLKKTRRRFHAGFLALKSSFLAHLPALILSNLSKEFRRMAKAVQNQCLVLDTMPDNTYFRWGDDPSELCGHECVLPCGDEPLTCKKKP</sequence>
<organism evidence="1 2">
    <name type="scientific">Sphenostylis stenocarpa</name>
    <dbReference type="NCBI Taxonomy" id="92480"/>
    <lineage>
        <taxon>Eukaryota</taxon>
        <taxon>Viridiplantae</taxon>
        <taxon>Streptophyta</taxon>
        <taxon>Embryophyta</taxon>
        <taxon>Tracheophyta</taxon>
        <taxon>Spermatophyta</taxon>
        <taxon>Magnoliopsida</taxon>
        <taxon>eudicotyledons</taxon>
        <taxon>Gunneridae</taxon>
        <taxon>Pentapetalae</taxon>
        <taxon>rosids</taxon>
        <taxon>fabids</taxon>
        <taxon>Fabales</taxon>
        <taxon>Fabaceae</taxon>
        <taxon>Papilionoideae</taxon>
        <taxon>50 kb inversion clade</taxon>
        <taxon>NPAAA clade</taxon>
        <taxon>indigoferoid/millettioid clade</taxon>
        <taxon>Phaseoleae</taxon>
        <taxon>Sphenostylis</taxon>
    </lineage>
</organism>
<gene>
    <name evidence="1" type="ORF">AYBTSS11_LOCUS16087</name>
</gene>